<dbReference type="EMBL" id="REFC01000011">
    <property type="protein sequence ID" value="RMA66331.1"/>
    <property type="molecule type" value="Genomic_DNA"/>
</dbReference>
<sequence>MLFGILFLAFKSINLSKYEYVNEENFDIEFSEEDIIPEDEIAAISKRDINVETNRAFNEAEKFISELEKDRLDPNENQDGQKQEAQNSETNSDGDAEGSKIVQEKKKVSEEKKEISNGRDKNKEIAKSTSSKRNSTVSYRLVNRNQLYLPNPVYTCGNYGKVVINIEVNALGKVTKATYNDTSSTTKNECLIDSALEYARQAIFTTASDKIRQLGSITYNFQGQD</sequence>
<keyword evidence="3" id="KW-1185">Reference proteome</keyword>
<comment type="caution">
    <text evidence="2">The sequence shown here is derived from an EMBL/GenBank/DDBJ whole genome shotgun (WGS) entry which is preliminary data.</text>
</comment>
<name>A0A3L9Z037_9FLAO</name>
<evidence type="ECO:0000313" key="3">
    <source>
        <dbReference type="Proteomes" id="UP000271339"/>
    </source>
</evidence>
<proteinExistence type="predicted"/>
<feature type="compositionally biased region" description="Basic and acidic residues" evidence="1">
    <location>
        <begin position="102"/>
        <end position="126"/>
    </location>
</feature>
<feature type="compositionally biased region" description="Basic and acidic residues" evidence="1">
    <location>
        <begin position="69"/>
        <end position="82"/>
    </location>
</feature>
<dbReference type="RefSeq" id="WP_121906330.1">
    <property type="nucleotide sequence ID" value="NZ_REFC01000011.1"/>
</dbReference>
<dbReference type="AlphaFoldDB" id="A0A3L9Z037"/>
<reference evidence="2 3" key="1">
    <citation type="submission" date="2018-10" db="EMBL/GenBank/DDBJ databases">
        <title>Genomic Encyclopedia of Archaeal and Bacterial Type Strains, Phase II (KMG-II): from individual species to whole genera.</title>
        <authorList>
            <person name="Goeker M."/>
        </authorList>
    </citation>
    <scope>NUCLEOTIDE SEQUENCE [LARGE SCALE GENOMIC DNA]</scope>
    <source>
        <strain evidence="2 3">DSM 23424</strain>
    </source>
</reference>
<dbReference type="OrthoDB" id="9786892at2"/>
<feature type="region of interest" description="Disordered" evidence="1">
    <location>
        <begin position="69"/>
        <end position="136"/>
    </location>
</feature>
<evidence type="ECO:0000313" key="2">
    <source>
        <dbReference type="EMBL" id="RMA66331.1"/>
    </source>
</evidence>
<accession>A0A3L9Z037</accession>
<gene>
    <name evidence="2" type="ORF">BXY75_0753</name>
</gene>
<organism evidence="2 3">
    <name type="scientific">Ulvibacter antarcticus</name>
    <dbReference type="NCBI Taxonomy" id="442714"/>
    <lineage>
        <taxon>Bacteria</taxon>
        <taxon>Pseudomonadati</taxon>
        <taxon>Bacteroidota</taxon>
        <taxon>Flavobacteriia</taxon>
        <taxon>Flavobacteriales</taxon>
        <taxon>Flavobacteriaceae</taxon>
        <taxon>Ulvibacter</taxon>
    </lineage>
</organism>
<protein>
    <recommendedName>
        <fullName evidence="4">TonB family protein</fullName>
    </recommendedName>
</protein>
<feature type="compositionally biased region" description="Polar residues" evidence="1">
    <location>
        <begin position="83"/>
        <end position="93"/>
    </location>
</feature>
<evidence type="ECO:0008006" key="4">
    <source>
        <dbReference type="Google" id="ProtNLM"/>
    </source>
</evidence>
<dbReference type="Proteomes" id="UP000271339">
    <property type="component" value="Unassembled WGS sequence"/>
</dbReference>
<feature type="compositionally biased region" description="Polar residues" evidence="1">
    <location>
        <begin position="127"/>
        <end position="136"/>
    </location>
</feature>
<evidence type="ECO:0000256" key="1">
    <source>
        <dbReference type="SAM" id="MobiDB-lite"/>
    </source>
</evidence>